<keyword evidence="5 8" id="KW-0560">Oxidoreductase</keyword>
<dbReference type="GO" id="GO:0016705">
    <property type="term" value="F:oxidoreductase activity, acting on paired donors, with incorporation or reduction of molecular oxygen"/>
    <property type="evidence" value="ECO:0007669"/>
    <property type="project" value="InterPro"/>
</dbReference>
<dbReference type="SUPFAM" id="SSF48264">
    <property type="entry name" value="Cytochrome P450"/>
    <property type="match status" value="1"/>
</dbReference>
<dbReference type="EMBL" id="JXNZ01000053">
    <property type="protein sequence ID" value="KIQ59900.1"/>
    <property type="molecule type" value="Genomic_DNA"/>
</dbReference>
<dbReference type="InterPro" id="IPR017972">
    <property type="entry name" value="Cyt_P450_CS"/>
</dbReference>
<dbReference type="InterPro" id="IPR002397">
    <property type="entry name" value="Cyt_P450_B"/>
</dbReference>
<evidence type="ECO:0000256" key="2">
    <source>
        <dbReference type="ARBA" id="ARBA00010617"/>
    </source>
</evidence>
<dbReference type="PROSITE" id="PS00086">
    <property type="entry name" value="CYTOCHROME_P450"/>
    <property type="match status" value="1"/>
</dbReference>
<comment type="similarity">
    <text evidence="2 8">Belongs to the cytochrome P450 family.</text>
</comment>
<keyword evidence="7 8" id="KW-0503">Monooxygenase</keyword>
<keyword evidence="4 8" id="KW-0479">Metal-binding</keyword>
<sequence length="409" mass="45756">MAHERTLDFNGVDFNSDAFRSAAYRHYAALREVAPVFLSQPQGQLPIWYVTGAREVETVLLDNERFARDPARISPQFAAMIGGEQSIAFLNDHMLNRDGERHRRLRRLVNKAFTLKAVNAMRPRIEQIAETLLDQAGPSGHMDVVSQYAFPLSITVIAELLGVPARDRDDFRRWSHMIVQQVGHDLSELQRCYSEFASYMLALIEQRRAQPTDDLVTALVQVEEEGNVLSCSELCSMIALLIIAGHETAASMIGNAVYLLVQHPQALVQLRDEPGLMPNAVEELLRYDSSVERAMVRFVTQDTELAGQRLQRGQLLMAVVGAANRDEALCAHPDTLDITRPACPHLSFGKGTHHCLGASLARQELEIALNTLLRRCPGLQLAVAPEAVHWRYVPNFRGPQALPVRWSVD</sequence>
<proteinExistence type="inferred from homology"/>
<evidence type="ECO:0000256" key="4">
    <source>
        <dbReference type="ARBA" id="ARBA00022723"/>
    </source>
</evidence>
<organism evidence="9 10">
    <name type="scientific">Pseudomonas fluorescens</name>
    <dbReference type="NCBI Taxonomy" id="294"/>
    <lineage>
        <taxon>Bacteria</taxon>
        <taxon>Pseudomonadati</taxon>
        <taxon>Pseudomonadota</taxon>
        <taxon>Gammaproteobacteria</taxon>
        <taxon>Pseudomonadales</taxon>
        <taxon>Pseudomonadaceae</taxon>
        <taxon>Pseudomonas</taxon>
    </lineage>
</organism>
<dbReference type="PANTHER" id="PTHR46696">
    <property type="entry name" value="P450, PUTATIVE (EUROFUNG)-RELATED"/>
    <property type="match status" value="1"/>
</dbReference>
<dbReference type="RefSeq" id="WP_042729306.1">
    <property type="nucleotide sequence ID" value="NZ_JXNZ01000053.1"/>
</dbReference>
<dbReference type="PRINTS" id="PR00359">
    <property type="entry name" value="BP450"/>
</dbReference>
<evidence type="ECO:0000313" key="10">
    <source>
        <dbReference type="Proteomes" id="UP000032101"/>
    </source>
</evidence>
<evidence type="ECO:0000313" key="9">
    <source>
        <dbReference type="EMBL" id="KIQ59900.1"/>
    </source>
</evidence>
<dbReference type="PANTHER" id="PTHR46696:SF1">
    <property type="entry name" value="CYTOCHROME P450 YJIB-RELATED"/>
    <property type="match status" value="1"/>
</dbReference>
<protein>
    <submittedName>
        <fullName evidence="9">Cytochrome P450</fullName>
    </submittedName>
</protein>
<dbReference type="Proteomes" id="UP000032101">
    <property type="component" value="Unassembled WGS sequence"/>
</dbReference>
<evidence type="ECO:0000256" key="3">
    <source>
        <dbReference type="ARBA" id="ARBA00022617"/>
    </source>
</evidence>
<evidence type="ECO:0000256" key="6">
    <source>
        <dbReference type="ARBA" id="ARBA00023004"/>
    </source>
</evidence>
<dbReference type="InterPro" id="IPR001128">
    <property type="entry name" value="Cyt_P450"/>
</dbReference>
<dbReference type="GO" id="GO:0004497">
    <property type="term" value="F:monooxygenase activity"/>
    <property type="evidence" value="ECO:0007669"/>
    <property type="project" value="UniProtKB-KW"/>
</dbReference>
<dbReference type="GO" id="GO:0020037">
    <property type="term" value="F:heme binding"/>
    <property type="evidence" value="ECO:0007669"/>
    <property type="project" value="InterPro"/>
</dbReference>
<dbReference type="PATRIC" id="fig|294.124.peg.1676"/>
<dbReference type="CDD" id="cd11029">
    <property type="entry name" value="CYP107-like"/>
    <property type="match status" value="1"/>
</dbReference>
<dbReference type="GO" id="GO:0005506">
    <property type="term" value="F:iron ion binding"/>
    <property type="evidence" value="ECO:0007669"/>
    <property type="project" value="InterPro"/>
</dbReference>
<accession>A0A0D0MWH5</accession>
<dbReference type="InterPro" id="IPR036396">
    <property type="entry name" value="Cyt_P450_sf"/>
</dbReference>
<keyword evidence="6 8" id="KW-0408">Iron</keyword>
<gene>
    <name evidence="9" type="ORF">RL74_08130</name>
</gene>
<evidence type="ECO:0000256" key="5">
    <source>
        <dbReference type="ARBA" id="ARBA00023002"/>
    </source>
</evidence>
<reference evidence="9 10" key="1">
    <citation type="submission" date="2015-01" db="EMBL/GenBank/DDBJ databases">
        <title>Draft Genome Sequence of the Biocontrol and Plant Growth-Promoting Rhizobacteria (PGPR) Pseudomonas fluorescens UM270.</title>
        <authorList>
            <person name="Hernandez-Salmeron J.E."/>
            <person name="Santoyo G."/>
            <person name="Moreno-Hagelsieb G."/>
            <person name="Hernandez-Leon R."/>
        </authorList>
    </citation>
    <scope>NUCLEOTIDE SEQUENCE [LARGE SCALE GENOMIC DNA]</scope>
    <source>
        <strain evidence="9 10">UM270</strain>
    </source>
</reference>
<dbReference type="PRINTS" id="PR00385">
    <property type="entry name" value="P450"/>
</dbReference>
<evidence type="ECO:0000256" key="8">
    <source>
        <dbReference type="RuleBase" id="RU000461"/>
    </source>
</evidence>
<dbReference type="FunFam" id="1.10.630.10:FF:000018">
    <property type="entry name" value="Cytochrome P450 monooxygenase"/>
    <property type="match status" value="1"/>
</dbReference>
<dbReference type="Gene3D" id="1.10.630.10">
    <property type="entry name" value="Cytochrome P450"/>
    <property type="match status" value="1"/>
</dbReference>
<dbReference type="OrthoDB" id="4258484at2"/>
<dbReference type="AlphaFoldDB" id="A0A0D0MWH5"/>
<evidence type="ECO:0000256" key="7">
    <source>
        <dbReference type="ARBA" id="ARBA00023033"/>
    </source>
</evidence>
<name>A0A0D0MWH5_PSEFL</name>
<comment type="caution">
    <text evidence="9">The sequence shown here is derived from an EMBL/GenBank/DDBJ whole genome shotgun (WGS) entry which is preliminary data.</text>
</comment>
<evidence type="ECO:0000256" key="1">
    <source>
        <dbReference type="ARBA" id="ARBA00001971"/>
    </source>
</evidence>
<keyword evidence="3 8" id="KW-0349">Heme</keyword>
<dbReference type="Pfam" id="PF00067">
    <property type="entry name" value="p450"/>
    <property type="match status" value="2"/>
</dbReference>
<comment type="cofactor">
    <cofactor evidence="1">
        <name>heme</name>
        <dbReference type="ChEBI" id="CHEBI:30413"/>
    </cofactor>
</comment>